<evidence type="ECO:0000256" key="2">
    <source>
        <dbReference type="ARBA" id="ARBA00005623"/>
    </source>
</evidence>
<dbReference type="Pfam" id="PF09363">
    <property type="entry name" value="XFP_C"/>
    <property type="match status" value="1"/>
</dbReference>
<keyword evidence="3" id="KW-0786">Thiamine pyrophosphate</keyword>
<dbReference type="InterPro" id="IPR018969">
    <property type="entry name" value="Xul5P/Fru6P_PKetolase_C"/>
</dbReference>
<evidence type="ECO:0000256" key="4">
    <source>
        <dbReference type="ARBA" id="ARBA00023239"/>
    </source>
</evidence>
<comment type="cofactor">
    <cofactor evidence="1">
        <name>thiamine diphosphate</name>
        <dbReference type="ChEBI" id="CHEBI:58937"/>
    </cofactor>
</comment>
<evidence type="ECO:0000259" key="6">
    <source>
        <dbReference type="Pfam" id="PF09363"/>
    </source>
</evidence>
<accession>A0A9N8ZSK5</accession>
<dbReference type="InterPro" id="IPR019790">
    <property type="entry name" value="Xul5P/Fru6P_PKetolase_CS"/>
</dbReference>
<dbReference type="NCBIfam" id="NF003616">
    <property type="entry name" value="PRK05261.1-1"/>
    <property type="match status" value="1"/>
</dbReference>
<dbReference type="InterPro" id="IPR029061">
    <property type="entry name" value="THDP-binding"/>
</dbReference>
<dbReference type="Gene3D" id="3.40.50.920">
    <property type="match status" value="1"/>
</dbReference>
<feature type="compositionally biased region" description="Polar residues" evidence="5">
    <location>
        <begin position="12"/>
        <end position="22"/>
    </location>
</feature>
<dbReference type="Pfam" id="PF03894">
    <property type="entry name" value="XFP"/>
    <property type="match status" value="1"/>
</dbReference>
<comment type="caution">
    <text evidence="8">The sequence shown here is derived from an EMBL/GenBank/DDBJ whole genome shotgun (WGS) entry which is preliminary data.</text>
</comment>
<dbReference type="Proteomes" id="UP000789375">
    <property type="component" value="Unassembled WGS sequence"/>
</dbReference>
<dbReference type="AlphaFoldDB" id="A0A9N8ZSK5"/>
<comment type="similarity">
    <text evidence="2">Belongs to the XFP family.</text>
</comment>
<evidence type="ECO:0000256" key="1">
    <source>
        <dbReference type="ARBA" id="ARBA00001964"/>
    </source>
</evidence>
<dbReference type="SUPFAM" id="SSF52518">
    <property type="entry name" value="Thiamin diphosphate-binding fold (THDP-binding)"/>
    <property type="match status" value="2"/>
</dbReference>
<evidence type="ECO:0000256" key="5">
    <source>
        <dbReference type="SAM" id="MobiDB-lite"/>
    </source>
</evidence>
<evidence type="ECO:0000259" key="7">
    <source>
        <dbReference type="Pfam" id="PF09364"/>
    </source>
</evidence>
<organism evidence="8 9">
    <name type="scientific">Funneliformis mosseae</name>
    <name type="common">Endomycorrhizal fungus</name>
    <name type="synonym">Glomus mosseae</name>
    <dbReference type="NCBI Taxonomy" id="27381"/>
    <lineage>
        <taxon>Eukaryota</taxon>
        <taxon>Fungi</taxon>
        <taxon>Fungi incertae sedis</taxon>
        <taxon>Mucoromycota</taxon>
        <taxon>Glomeromycotina</taxon>
        <taxon>Glomeromycetes</taxon>
        <taxon>Glomerales</taxon>
        <taxon>Glomeraceae</taxon>
        <taxon>Funneliformis</taxon>
    </lineage>
</organism>
<dbReference type="Pfam" id="PF09364">
    <property type="entry name" value="XFP_N"/>
    <property type="match status" value="1"/>
</dbReference>
<keyword evidence="4" id="KW-0456">Lyase</keyword>
<dbReference type="PROSITE" id="PS60003">
    <property type="entry name" value="PHOSPHOKETOLASE_2"/>
    <property type="match status" value="1"/>
</dbReference>
<protein>
    <submittedName>
        <fullName evidence="8">3323_t:CDS:1</fullName>
    </submittedName>
</protein>
<dbReference type="InterPro" id="IPR005593">
    <property type="entry name" value="Xul5P/Fru6P_PKetolase"/>
</dbReference>
<dbReference type="GO" id="GO:0005975">
    <property type="term" value="P:carbohydrate metabolic process"/>
    <property type="evidence" value="ECO:0007669"/>
    <property type="project" value="InterPro"/>
</dbReference>
<dbReference type="PANTHER" id="PTHR31273">
    <property type="entry name" value="PHOSPHOKETOLASE-RELATED"/>
    <property type="match status" value="1"/>
</dbReference>
<dbReference type="PROSITE" id="PS60002">
    <property type="entry name" value="PHOSPHOKETOLASE_1"/>
    <property type="match status" value="1"/>
</dbReference>
<proteinExistence type="inferred from homology"/>
<feature type="region of interest" description="Disordered" evidence="5">
    <location>
        <begin position="1"/>
        <end position="22"/>
    </location>
</feature>
<reference evidence="8" key="1">
    <citation type="submission" date="2021-06" db="EMBL/GenBank/DDBJ databases">
        <authorList>
            <person name="Kallberg Y."/>
            <person name="Tangrot J."/>
            <person name="Rosling A."/>
        </authorList>
    </citation>
    <scope>NUCLEOTIDE SEQUENCE</scope>
    <source>
        <strain evidence="8">87-6 pot B 2015</strain>
    </source>
</reference>
<keyword evidence="9" id="KW-1185">Reference proteome</keyword>
<evidence type="ECO:0000313" key="8">
    <source>
        <dbReference type="EMBL" id="CAG8505806.1"/>
    </source>
</evidence>
<evidence type="ECO:0000256" key="3">
    <source>
        <dbReference type="ARBA" id="ARBA00023052"/>
    </source>
</evidence>
<evidence type="ECO:0000313" key="9">
    <source>
        <dbReference type="Proteomes" id="UP000789375"/>
    </source>
</evidence>
<name>A0A9N8ZSK5_FUNMO</name>
<feature type="domain" description="Xylulose 5-phosphate/Fructose 6-phosphate phosphoketolase N-terminal" evidence="7">
    <location>
        <begin position="46"/>
        <end position="404"/>
    </location>
</feature>
<dbReference type="SUPFAM" id="SSF52922">
    <property type="entry name" value="TK C-terminal domain-like"/>
    <property type="match status" value="1"/>
</dbReference>
<feature type="domain" description="Xylulose 5-phosphate/Fructose 6-phosphate phosphoketolase C-terminal" evidence="6">
    <location>
        <begin position="609"/>
        <end position="811"/>
    </location>
</feature>
<dbReference type="GO" id="GO:0016832">
    <property type="term" value="F:aldehyde-lyase activity"/>
    <property type="evidence" value="ECO:0007669"/>
    <property type="project" value="InterPro"/>
</dbReference>
<gene>
    <name evidence="8" type="ORF">FMOSSE_LOCUS4277</name>
</gene>
<dbReference type="InterPro" id="IPR009014">
    <property type="entry name" value="Transketo_C/PFOR_II"/>
</dbReference>
<dbReference type="EMBL" id="CAJVPP010000708">
    <property type="protein sequence ID" value="CAG8505806.1"/>
    <property type="molecule type" value="Genomic_DNA"/>
</dbReference>
<dbReference type="Gene3D" id="3.40.50.970">
    <property type="match status" value="2"/>
</dbReference>
<dbReference type="InterPro" id="IPR019789">
    <property type="entry name" value="Xul5P/Fru6P_PKetolase_ThDP_BS"/>
</dbReference>
<dbReference type="PANTHER" id="PTHR31273:SF1">
    <property type="entry name" value="PHOSPHOKETOLASE-RELATED"/>
    <property type="match status" value="1"/>
</dbReference>
<dbReference type="PIRSF" id="PIRSF017245">
    <property type="entry name" value="Phosphoketolase"/>
    <property type="match status" value="1"/>
</dbReference>
<sequence length="815" mass="91703">MPPAPSPKDASQETSVTKSTAGSIMQIPEKVSDLLVKLDTTEIRSNEDFRPLELLQRATNYLAASMIFLQNNTLLERPLSKEDIKERLLGHWGTCPGINFVYAHCNHLIKKHSIPMFLVTGPGHGAPANLANLFVEGSLAKFYCQYSVDKEGLNKLISSFSWPHGFPSHVNSEVPGQIHEGGELGYALSVSFGAIMDNPDLIVTCIVGDGEAETGPTAAAWHSYKYIDPAESGAVIPILHDNGFKISEETIYGVMDDTDIATLFTGFGYQVRIVSNLDDINAEMAVSMEWAYREIRRIQNCARTGNPIFKPRWPMIVLRTPKGWTGPKELHGTPIEGSFKSHQVPLPRVRADDEEFHLLESWLRSYKFHELIDLSEGLFKKEVLEALPKEELRMGIRKETYAAYKPLDLPDWKAFTVEKDSNESCMKSVGSYCSKVIEMNPKRFRIFSPDELVSNKLDAVFQVTNRDFQWSSQTSNKGGRVTEILSEHTCQGWMQGYTLTGRVGLFPSYETFLGIITTMMIQYAKFIKIGMETAWRLPIGSLNYIETSTLWRQEHNGFSHQNPSFLNNLINMKYAYVRIYLPADANCFLSTIAHCLRAENYINLMIGSKNPTPVWLSPEEAERHCIAGASVWKFASTEDGIDPDVVLVGCGAEVTFEVIAAASLLKQDAPELRVRVVNVTDLMILPGYGTHPHSLDNDAFDSLFTKDKPVIFNFHGYPSVIKAFLFDRPNPQRVKVLGYQEEGTTTTPFRMLTTNGASRFDVAIAAIHDASKFHPILSIRAHELISLYKHKIREHDKYIAKYGKDPEHLMDRPKF</sequence>
<dbReference type="InterPro" id="IPR018970">
    <property type="entry name" value="Xul5P/Fru6P_PKetolase_N"/>
</dbReference>